<evidence type="ECO:0000313" key="2">
    <source>
        <dbReference type="Proteomes" id="UP001159363"/>
    </source>
</evidence>
<sequence length="95" mass="10856">MIHCIRNVNQFEINAHRKLGMPKLNTVVNWVGNNHHVLCVTTCITVHSTFTALINIIEDVRSCVDSRQLTLLTLIDFSKAFDFVDYDILVAKLRS</sequence>
<dbReference type="Proteomes" id="UP001159363">
    <property type="component" value="Chromosome X"/>
</dbReference>
<dbReference type="EMBL" id="JARBHB010000004">
    <property type="protein sequence ID" value="KAJ8885244.1"/>
    <property type="molecule type" value="Genomic_DNA"/>
</dbReference>
<proteinExistence type="predicted"/>
<evidence type="ECO:0008006" key="3">
    <source>
        <dbReference type="Google" id="ProtNLM"/>
    </source>
</evidence>
<keyword evidence="2" id="KW-1185">Reference proteome</keyword>
<reference evidence="1 2" key="1">
    <citation type="submission" date="2023-02" db="EMBL/GenBank/DDBJ databases">
        <title>LHISI_Scaffold_Assembly.</title>
        <authorList>
            <person name="Stuart O.P."/>
            <person name="Cleave R."/>
            <person name="Magrath M.J.L."/>
            <person name="Mikheyev A.S."/>
        </authorList>
    </citation>
    <scope>NUCLEOTIDE SEQUENCE [LARGE SCALE GENOMIC DNA]</scope>
    <source>
        <strain evidence="1">Daus_M_001</strain>
        <tissue evidence="1">Leg muscle</tissue>
    </source>
</reference>
<organism evidence="1 2">
    <name type="scientific">Dryococelus australis</name>
    <dbReference type="NCBI Taxonomy" id="614101"/>
    <lineage>
        <taxon>Eukaryota</taxon>
        <taxon>Metazoa</taxon>
        <taxon>Ecdysozoa</taxon>
        <taxon>Arthropoda</taxon>
        <taxon>Hexapoda</taxon>
        <taxon>Insecta</taxon>
        <taxon>Pterygota</taxon>
        <taxon>Neoptera</taxon>
        <taxon>Polyneoptera</taxon>
        <taxon>Phasmatodea</taxon>
        <taxon>Verophasmatodea</taxon>
        <taxon>Anareolatae</taxon>
        <taxon>Phasmatidae</taxon>
        <taxon>Eurycanthinae</taxon>
        <taxon>Dryococelus</taxon>
    </lineage>
</organism>
<name>A0ABQ9HLM0_9NEOP</name>
<evidence type="ECO:0000313" key="1">
    <source>
        <dbReference type="EMBL" id="KAJ8885244.1"/>
    </source>
</evidence>
<accession>A0ABQ9HLM0</accession>
<comment type="caution">
    <text evidence="1">The sequence shown here is derived from an EMBL/GenBank/DDBJ whole genome shotgun (WGS) entry which is preliminary data.</text>
</comment>
<protein>
    <recommendedName>
        <fullName evidence="3">Reverse transcriptase domain-containing protein</fullName>
    </recommendedName>
</protein>
<gene>
    <name evidence="1" type="ORF">PR048_011440</name>
</gene>